<dbReference type="GO" id="GO:0016020">
    <property type="term" value="C:membrane"/>
    <property type="evidence" value="ECO:0007669"/>
    <property type="project" value="UniProtKB-SubCell"/>
</dbReference>
<dbReference type="InterPro" id="IPR006153">
    <property type="entry name" value="Cation/H_exchanger_TM"/>
</dbReference>
<feature type="transmembrane region" description="Helical" evidence="8">
    <location>
        <begin position="295"/>
        <end position="318"/>
    </location>
</feature>
<protein>
    <submittedName>
        <fullName evidence="11">Sodium:proton exchanger</fullName>
    </submittedName>
</protein>
<name>A0A7V2ZHJ3_9BACT</name>
<reference evidence="11" key="1">
    <citation type="journal article" date="2020" name="mSystems">
        <title>Genome- and Community-Level Interaction Insights into Carbon Utilization and Element Cycling Functions of Hydrothermarchaeota in Hydrothermal Sediment.</title>
        <authorList>
            <person name="Zhou Z."/>
            <person name="Liu Y."/>
            <person name="Xu W."/>
            <person name="Pan J."/>
            <person name="Luo Z.H."/>
            <person name="Li M."/>
        </authorList>
    </citation>
    <scope>NUCLEOTIDE SEQUENCE [LARGE SCALE GENOMIC DNA]</scope>
    <source>
        <strain evidence="11">SpSt-479</strain>
    </source>
</reference>
<dbReference type="InterPro" id="IPR003148">
    <property type="entry name" value="RCK_N"/>
</dbReference>
<evidence type="ECO:0000256" key="8">
    <source>
        <dbReference type="SAM" id="Phobius"/>
    </source>
</evidence>
<feature type="transmembrane region" description="Helical" evidence="8">
    <location>
        <begin position="176"/>
        <end position="198"/>
    </location>
</feature>
<feature type="transmembrane region" description="Helical" evidence="8">
    <location>
        <begin position="87"/>
        <end position="111"/>
    </location>
</feature>
<dbReference type="GO" id="GO:0015297">
    <property type="term" value="F:antiporter activity"/>
    <property type="evidence" value="ECO:0007669"/>
    <property type="project" value="InterPro"/>
</dbReference>
<accession>A0A7V2ZHJ3</accession>
<evidence type="ECO:0000313" key="11">
    <source>
        <dbReference type="EMBL" id="HFI90085.1"/>
    </source>
</evidence>
<dbReference type="Pfam" id="PF02080">
    <property type="entry name" value="TrkA_C"/>
    <property type="match status" value="1"/>
</dbReference>
<dbReference type="GO" id="GO:0006813">
    <property type="term" value="P:potassium ion transport"/>
    <property type="evidence" value="ECO:0007669"/>
    <property type="project" value="UniProtKB-KW"/>
</dbReference>
<evidence type="ECO:0000256" key="1">
    <source>
        <dbReference type="ARBA" id="ARBA00004141"/>
    </source>
</evidence>
<comment type="subcellular location">
    <subcellularLocation>
        <location evidence="1">Membrane</location>
        <topology evidence="1">Multi-pass membrane protein</topology>
    </subcellularLocation>
</comment>
<feature type="transmembrane region" description="Helical" evidence="8">
    <location>
        <begin position="324"/>
        <end position="344"/>
    </location>
</feature>
<feature type="transmembrane region" description="Helical" evidence="8">
    <location>
        <begin position="219"/>
        <end position="251"/>
    </location>
</feature>
<keyword evidence="4" id="KW-0633">Potassium transport</keyword>
<dbReference type="PROSITE" id="PS51202">
    <property type="entry name" value="RCK_C"/>
    <property type="match status" value="1"/>
</dbReference>
<organism evidence="11">
    <name type="scientific">Ignavibacterium album</name>
    <dbReference type="NCBI Taxonomy" id="591197"/>
    <lineage>
        <taxon>Bacteria</taxon>
        <taxon>Pseudomonadati</taxon>
        <taxon>Ignavibacteriota</taxon>
        <taxon>Ignavibacteria</taxon>
        <taxon>Ignavibacteriales</taxon>
        <taxon>Ignavibacteriaceae</taxon>
        <taxon>Ignavibacterium</taxon>
    </lineage>
</organism>
<dbReference type="GO" id="GO:0008324">
    <property type="term" value="F:monoatomic cation transmembrane transporter activity"/>
    <property type="evidence" value="ECO:0007669"/>
    <property type="project" value="InterPro"/>
</dbReference>
<feature type="transmembrane region" description="Helical" evidence="8">
    <location>
        <begin position="356"/>
        <end position="375"/>
    </location>
</feature>
<dbReference type="Pfam" id="PF02254">
    <property type="entry name" value="TrkA_N"/>
    <property type="match status" value="1"/>
</dbReference>
<keyword evidence="4" id="KW-0630">Potassium</keyword>
<feature type="transmembrane region" description="Helical" evidence="8">
    <location>
        <begin position="117"/>
        <end position="136"/>
    </location>
</feature>
<feature type="transmembrane region" description="Helical" evidence="8">
    <location>
        <begin position="6"/>
        <end position="24"/>
    </location>
</feature>
<evidence type="ECO:0000256" key="4">
    <source>
        <dbReference type="ARBA" id="ARBA00022538"/>
    </source>
</evidence>
<evidence type="ECO:0000256" key="7">
    <source>
        <dbReference type="ARBA" id="ARBA00023136"/>
    </source>
</evidence>
<dbReference type="PROSITE" id="PS51201">
    <property type="entry name" value="RCK_N"/>
    <property type="match status" value="1"/>
</dbReference>
<dbReference type="SUPFAM" id="SSF51735">
    <property type="entry name" value="NAD(P)-binding Rossmann-fold domains"/>
    <property type="match status" value="1"/>
</dbReference>
<dbReference type="EMBL" id="DSUJ01000002">
    <property type="protein sequence ID" value="HFI90085.1"/>
    <property type="molecule type" value="Genomic_DNA"/>
</dbReference>
<evidence type="ECO:0000256" key="3">
    <source>
        <dbReference type="ARBA" id="ARBA00022448"/>
    </source>
</evidence>
<feature type="transmembrane region" description="Helical" evidence="8">
    <location>
        <begin position="148"/>
        <end position="170"/>
    </location>
</feature>
<gene>
    <name evidence="11" type="ORF">ENS31_00990</name>
</gene>
<feature type="domain" description="RCK C-terminal" evidence="10">
    <location>
        <begin position="570"/>
        <end position="654"/>
    </location>
</feature>
<feature type="transmembrane region" description="Helical" evidence="8">
    <location>
        <begin position="56"/>
        <end position="75"/>
    </location>
</feature>
<evidence type="ECO:0000256" key="6">
    <source>
        <dbReference type="ARBA" id="ARBA00022989"/>
    </source>
</evidence>
<dbReference type="SUPFAM" id="SSF116726">
    <property type="entry name" value="TrkA C-terminal domain-like"/>
    <property type="match status" value="1"/>
</dbReference>
<dbReference type="Gene3D" id="3.40.50.720">
    <property type="entry name" value="NAD(P)-binding Rossmann-like Domain"/>
    <property type="match status" value="1"/>
</dbReference>
<dbReference type="Gene3D" id="1.20.1530.20">
    <property type="match status" value="1"/>
</dbReference>
<evidence type="ECO:0000256" key="5">
    <source>
        <dbReference type="ARBA" id="ARBA00022692"/>
    </source>
</evidence>
<keyword evidence="7 8" id="KW-0472">Membrane</keyword>
<feature type="domain" description="RCK N-terminal" evidence="9">
    <location>
        <begin position="404"/>
        <end position="521"/>
    </location>
</feature>
<dbReference type="InterPro" id="IPR036721">
    <property type="entry name" value="RCK_C_sf"/>
</dbReference>
<dbReference type="AlphaFoldDB" id="A0A7V2ZHJ3"/>
<dbReference type="Pfam" id="PF00999">
    <property type="entry name" value="Na_H_Exchanger"/>
    <property type="match status" value="1"/>
</dbReference>
<dbReference type="InterPro" id="IPR006037">
    <property type="entry name" value="RCK_C"/>
</dbReference>
<feature type="transmembrane region" description="Helical" evidence="8">
    <location>
        <begin position="31"/>
        <end position="50"/>
    </location>
</feature>
<dbReference type="PANTHER" id="PTHR42751">
    <property type="entry name" value="SODIUM/HYDROGEN EXCHANGER FAMILY/TRKA DOMAIN PROTEIN"/>
    <property type="match status" value="1"/>
</dbReference>
<sequence>MNEFLVIQDIVIILLVSFPIIFIFRKINLPSLVGFLLAGMIIGPFGFKLIKSSEHIQIMAEFGVILLMFTIGVEVSFSQILRLKKYFLLAGGFQFFITLLAASSLFYLLGIELNKSIFLGLLIVQSSTVIIMKLLLDRNQTDSPQAKISISISLFQDIMVVPLFLFLPVLSPDKNLVISGILFNILIAIGLTGILIVVSKYIIPPVIHQIAKLRMREMFTVGIIMLILGTAYITNLIGFSFALGAFIAGLILSESDYNHQILSEVQPLRDAFNSIFFVSVGMLLNIELVFDNSLLITFVALFSFILKASIIVLIVLALKFPLRVAILSGILVGQIGELSFVLAIGGMKFGLIEGELYNTFLATSIFTMILVPLIFQLEPWITRQTSKLKSSVSDDEFKYAEKLSAHVIICGYGLNGRNLARVLRETGIKYIVIELNPDTVREEKKNGEHIMFGDISREDILKIAGAERANIIVYAISDPLITRMSLKVAKSLNPQIFALVRTRYVNEVDELIKLGADEVIPEEFETALQIFRKVLEKYHIPLNVIMQQVNLLRQESYKLLRKETMDITSFTHLDEILAQGLTETFYVDEKCPYINLSLAEINLRAKTDATIIAIVRNGNMISNPSAKDLLLAGDTIVLYGTHKSVDNAIELLNGGKLE</sequence>
<dbReference type="RefSeq" id="WP_304143980.1">
    <property type="nucleotide sequence ID" value="NZ_JAOAIE010000035.1"/>
</dbReference>
<keyword evidence="4" id="KW-0406">Ion transport</keyword>
<proteinExistence type="inferred from homology"/>
<dbReference type="GO" id="GO:1902600">
    <property type="term" value="P:proton transmembrane transport"/>
    <property type="evidence" value="ECO:0007669"/>
    <property type="project" value="InterPro"/>
</dbReference>
<dbReference type="InterPro" id="IPR038770">
    <property type="entry name" value="Na+/solute_symporter_sf"/>
</dbReference>
<dbReference type="Gene3D" id="3.30.70.1450">
    <property type="entry name" value="Regulator of K+ conductance, C-terminal domain"/>
    <property type="match status" value="1"/>
</dbReference>
<dbReference type="PANTHER" id="PTHR42751:SF3">
    <property type="entry name" value="SODIUM_GLUTAMATE SYMPORTER"/>
    <property type="match status" value="1"/>
</dbReference>
<keyword evidence="3" id="KW-0813">Transport</keyword>
<keyword evidence="6 8" id="KW-1133">Transmembrane helix</keyword>
<evidence type="ECO:0000259" key="10">
    <source>
        <dbReference type="PROSITE" id="PS51202"/>
    </source>
</evidence>
<evidence type="ECO:0000259" key="9">
    <source>
        <dbReference type="PROSITE" id="PS51201"/>
    </source>
</evidence>
<comment type="caution">
    <text evidence="11">The sequence shown here is derived from an EMBL/GenBank/DDBJ whole genome shotgun (WGS) entry which is preliminary data.</text>
</comment>
<evidence type="ECO:0000256" key="2">
    <source>
        <dbReference type="ARBA" id="ARBA00005551"/>
    </source>
</evidence>
<keyword evidence="5 8" id="KW-0812">Transmembrane</keyword>
<comment type="similarity">
    <text evidence="2">Belongs to the monovalent cation:proton antiporter 2 (CPA2) transporter (TC 2.A.37) family.</text>
</comment>
<dbReference type="InterPro" id="IPR036291">
    <property type="entry name" value="NAD(P)-bd_dom_sf"/>
</dbReference>